<comment type="caution">
    <text evidence="1">The sequence shown here is derived from an EMBL/GenBank/DDBJ whole genome shotgun (WGS) entry which is preliminary data.</text>
</comment>
<organism evidence="1 2">
    <name type="scientific">Streptomyces kunmingensis</name>
    <dbReference type="NCBI Taxonomy" id="68225"/>
    <lineage>
        <taxon>Bacteria</taxon>
        <taxon>Bacillati</taxon>
        <taxon>Actinomycetota</taxon>
        <taxon>Actinomycetes</taxon>
        <taxon>Kitasatosporales</taxon>
        <taxon>Streptomycetaceae</taxon>
        <taxon>Streptomyces</taxon>
    </lineage>
</organism>
<dbReference type="RefSeq" id="WP_324774035.1">
    <property type="nucleotide sequence ID" value="NZ_BAAATS010000047.1"/>
</dbReference>
<evidence type="ECO:0000313" key="1">
    <source>
        <dbReference type="EMBL" id="MEB3965610.1"/>
    </source>
</evidence>
<protein>
    <submittedName>
        <fullName evidence="1">Uncharacterized protein</fullName>
    </submittedName>
</protein>
<evidence type="ECO:0000313" key="2">
    <source>
        <dbReference type="Proteomes" id="UP001352223"/>
    </source>
</evidence>
<name>A0ABU6CMM6_9ACTN</name>
<gene>
    <name evidence="1" type="ORF">OKJ48_36080</name>
</gene>
<dbReference type="Proteomes" id="UP001352223">
    <property type="component" value="Unassembled WGS sequence"/>
</dbReference>
<reference evidence="1 2" key="1">
    <citation type="submission" date="2022-10" db="EMBL/GenBank/DDBJ databases">
        <authorList>
            <person name="Xie J."/>
            <person name="Shen N."/>
        </authorList>
    </citation>
    <scope>NUCLEOTIDE SEQUENCE [LARGE SCALE GENOMIC DNA]</scope>
    <source>
        <strain evidence="1 2">DSM 41681</strain>
    </source>
</reference>
<keyword evidence="2" id="KW-1185">Reference proteome</keyword>
<dbReference type="EMBL" id="JAOZYB010000333">
    <property type="protein sequence ID" value="MEB3965610.1"/>
    <property type="molecule type" value="Genomic_DNA"/>
</dbReference>
<accession>A0ABU6CMM6</accession>
<proteinExistence type="predicted"/>
<sequence>MSDFLSAAGFLDGPRNKNQIRADAWRRDERMEELAKLEASHPETFDRMGISARMSLGYYQDDKANAAAHGRDVNKEGK</sequence>